<organism evidence="1 2">
    <name type="scientific">Bizionia gelidisalsuginis</name>
    <dbReference type="NCBI Taxonomy" id="291188"/>
    <lineage>
        <taxon>Bacteria</taxon>
        <taxon>Pseudomonadati</taxon>
        <taxon>Bacteroidota</taxon>
        <taxon>Flavobacteriia</taxon>
        <taxon>Flavobacteriales</taxon>
        <taxon>Flavobacteriaceae</taxon>
        <taxon>Bizionia</taxon>
    </lineage>
</organism>
<comment type="caution">
    <text evidence="1">The sequence shown here is derived from an EMBL/GenBank/DDBJ whole genome shotgun (WGS) entry which is preliminary data.</text>
</comment>
<dbReference type="RefSeq" id="WP_148381112.1">
    <property type="nucleotide sequence ID" value="NZ_VSKN01000011.1"/>
</dbReference>
<dbReference type="Pfam" id="PF19643">
    <property type="entry name" value="DUF6146"/>
    <property type="match status" value="1"/>
</dbReference>
<proteinExistence type="predicted"/>
<gene>
    <name evidence="1" type="ORF">ES677_09505</name>
</gene>
<accession>A0ABY3M9R9</accession>
<evidence type="ECO:0000313" key="1">
    <source>
        <dbReference type="EMBL" id="TYC11994.1"/>
    </source>
</evidence>
<protein>
    <recommendedName>
        <fullName evidence="3">Lipoprotein</fullName>
    </recommendedName>
</protein>
<evidence type="ECO:0008006" key="3">
    <source>
        <dbReference type="Google" id="ProtNLM"/>
    </source>
</evidence>
<evidence type="ECO:0000313" key="2">
    <source>
        <dbReference type="Proteomes" id="UP000323621"/>
    </source>
</evidence>
<dbReference type="PROSITE" id="PS51257">
    <property type="entry name" value="PROKAR_LIPOPROTEIN"/>
    <property type="match status" value="1"/>
</dbReference>
<sequence length="145" mass="17054">MKNISLILLFSVLAFSCKTNEKTTENIKQTTNTAVGDTITISGKNLEYDILIIEPGFNYWLKSTAKPQGFHNQGYLENRNFRYVTEWNQRVSQPLRYNSKLYELPVNYQNNIDYGYALNYKLYNYFIYFQNTYKQNLLGGRIPSN</sequence>
<dbReference type="InterPro" id="IPR046144">
    <property type="entry name" value="DUF6146"/>
</dbReference>
<name>A0ABY3M9R9_9FLAO</name>
<keyword evidence="2" id="KW-1185">Reference proteome</keyword>
<reference evidence="1 2" key="1">
    <citation type="submission" date="2019-08" db="EMBL/GenBank/DDBJ databases">
        <title>Genomes of Antarctic Bizionia species.</title>
        <authorList>
            <person name="Bowman J.P."/>
        </authorList>
    </citation>
    <scope>NUCLEOTIDE SEQUENCE [LARGE SCALE GENOMIC DNA]</scope>
    <source>
        <strain evidence="1 2">IC164</strain>
    </source>
</reference>
<dbReference type="Proteomes" id="UP000323621">
    <property type="component" value="Unassembled WGS sequence"/>
</dbReference>
<dbReference type="EMBL" id="VSKN01000011">
    <property type="protein sequence ID" value="TYC11994.1"/>
    <property type="molecule type" value="Genomic_DNA"/>
</dbReference>